<reference evidence="4" key="2">
    <citation type="journal article" date="2005" name="Nature">
        <title>The map-based sequence of the rice genome.</title>
        <authorList>
            <consortium name="International rice genome sequencing project (IRGSP)"/>
            <person name="Matsumoto T."/>
            <person name="Wu J."/>
            <person name="Kanamori H."/>
            <person name="Katayose Y."/>
            <person name="Fujisawa M."/>
            <person name="Namiki N."/>
            <person name="Mizuno H."/>
            <person name="Yamamoto K."/>
            <person name="Antonio B.A."/>
            <person name="Baba T."/>
            <person name="Sakata K."/>
            <person name="Nagamura Y."/>
            <person name="Aoki H."/>
            <person name="Arikawa K."/>
            <person name="Arita K."/>
            <person name="Bito T."/>
            <person name="Chiden Y."/>
            <person name="Fujitsuka N."/>
            <person name="Fukunaka R."/>
            <person name="Hamada M."/>
            <person name="Harada C."/>
            <person name="Hayashi A."/>
            <person name="Hijishita S."/>
            <person name="Honda M."/>
            <person name="Hosokawa S."/>
            <person name="Ichikawa Y."/>
            <person name="Idonuma A."/>
            <person name="Iijima M."/>
            <person name="Ikeda M."/>
            <person name="Ikeno M."/>
            <person name="Ito K."/>
            <person name="Ito S."/>
            <person name="Ito T."/>
            <person name="Ito Y."/>
            <person name="Ito Y."/>
            <person name="Iwabuchi A."/>
            <person name="Kamiya K."/>
            <person name="Karasawa W."/>
            <person name="Kurita K."/>
            <person name="Katagiri S."/>
            <person name="Kikuta A."/>
            <person name="Kobayashi H."/>
            <person name="Kobayashi N."/>
            <person name="Machita K."/>
            <person name="Maehara T."/>
            <person name="Masukawa M."/>
            <person name="Mizubayashi T."/>
            <person name="Mukai Y."/>
            <person name="Nagasaki H."/>
            <person name="Nagata Y."/>
            <person name="Naito S."/>
            <person name="Nakashima M."/>
            <person name="Nakama Y."/>
            <person name="Nakamichi Y."/>
            <person name="Nakamura M."/>
            <person name="Meguro A."/>
            <person name="Negishi M."/>
            <person name="Ohta I."/>
            <person name="Ohta T."/>
            <person name="Okamoto M."/>
            <person name="Ono N."/>
            <person name="Saji S."/>
            <person name="Sakaguchi M."/>
            <person name="Sakai K."/>
            <person name="Shibata M."/>
            <person name="Shimokawa T."/>
            <person name="Song J."/>
            <person name="Takazaki Y."/>
            <person name="Terasawa K."/>
            <person name="Tsugane M."/>
            <person name="Tsuji K."/>
            <person name="Ueda S."/>
            <person name="Waki K."/>
            <person name="Yamagata H."/>
            <person name="Yamamoto M."/>
            <person name="Yamamoto S."/>
            <person name="Yamane H."/>
            <person name="Yoshiki S."/>
            <person name="Yoshihara R."/>
            <person name="Yukawa K."/>
            <person name="Zhong H."/>
            <person name="Yano M."/>
            <person name="Yuan Q."/>
            <person name="Ouyang S."/>
            <person name="Liu J."/>
            <person name="Jones K.M."/>
            <person name="Gansberger K."/>
            <person name="Moffat K."/>
            <person name="Hill J."/>
            <person name="Bera J."/>
            <person name="Fadrosh D."/>
            <person name="Jin S."/>
            <person name="Johri S."/>
            <person name="Kim M."/>
            <person name="Overton L."/>
            <person name="Reardon M."/>
            <person name="Tsitrin T."/>
            <person name="Vuong H."/>
            <person name="Weaver B."/>
            <person name="Ciecko A."/>
            <person name="Tallon L."/>
            <person name="Jackson J."/>
            <person name="Pai G."/>
            <person name="Aken S.V."/>
            <person name="Utterback T."/>
            <person name="Reidmuller S."/>
            <person name="Feldblyum T."/>
            <person name="Hsiao J."/>
            <person name="Zismann V."/>
            <person name="Iobst S."/>
            <person name="de Vazeille A.R."/>
            <person name="Buell C.R."/>
            <person name="Ying K."/>
            <person name="Li Y."/>
            <person name="Lu T."/>
            <person name="Huang Y."/>
            <person name="Zhao Q."/>
            <person name="Feng Q."/>
            <person name="Zhang L."/>
            <person name="Zhu J."/>
            <person name="Weng Q."/>
            <person name="Mu J."/>
            <person name="Lu Y."/>
            <person name="Fan D."/>
            <person name="Liu Y."/>
            <person name="Guan J."/>
            <person name="Zhang Y."/>
            <person name="Yu S."/>
            <person name="Liu X."/>
            <person name="Zhang Y."/>
            <person name="Hong G."/>
            <person name="Han B."/>
            <person name="Choisne N."/>
            <person name="Demange N."/>
            <person name="Orjeda G."/>
            <person name="Samain S."/>
            <person name="Cattolico L."/>
            <person name="Pelletier E."/>
            <person name="Couloux A."/>
            <person name="Segurens B."/>
            <person name="Wincker P."/>
            <person name="D'Hont A."/>
            <person name="Scarpelli C."/>
            <person name="Weissenbach J."/>
            <person name="Salanoubat M."/>
            <person name="Quetier F."/>
            <person name="Yu Y."/>
            <person name="Kim H.R."/>
            <person name="Rambo T."/>
            <person name="Currie J."/>
            <person name="Collura K."/>
            <person name="Luo M."/>
            <person name="Yang T."/>
            <person name="Ammiraju J.S.S."/>
            <person name="Engler F."/>
            <person name="Soderlund C."/>
            <person name="Wing R.A."/>
            <person name="Palmer L.E."/>
            <person name="de la Bastide M."/>
            <person name="Spiegel L."/>
            <person name="Nascimento L."/>
            <person name="Zutavern T."/>
            <person name="O'Shaughnessy A."/>
            <person name="Dike S."/>
            <person name="Dedhia N."/>
            <person name="Preston R."/>
            <person name="Balija V."/>
            <person name="McCombie W.R."/>
            <person name="Chow T."/>
            <person name="Chen H."/>
            <person name="Chung M."/>
            <person name="Chen C."/>
            <person name="Shaw J."/>
            <person name="Wu H."/>
            <person name="Hsiao K."/>
            <person name="Chao Y."/>
            <person name="Chu M."/>
            <person name="Cheng C."/>
            <person name="Hour A."/>
            <person name="Lee P."/>
            <person name="Lin S."/>
            <person name="Lin Y."/>
            <person name="Liou J."/>
            <person name="Liu S."/>
            <person name="Hsing Y."/>
            <person name="Raghuvanshi S."/>
            <person name="Mohanty A."/>
            <person name="Bharti A.K."/>
            <person name="Gaur A."/>
            <person name="Gupta V."/>
            <person name="Kumar D."/>
            <person name="Ravi V."/>
            <person name="Vij S."/>
            <person name="Kapur A."/>
            <person name="Khurana P."/>
            <person name="Khurana P."/>
            <person name="Khurana J.P."/>
            <person name="Tyagi A.K."/>
            <person name="Gaikwad K."/>
            <person name="Singh A."/>
            <person name="Dalal V."/>
            <person name="Srivastava S."/>
            <person name="Dixit A."/>
            <person name="Pal A.K."/>
            <person name="Ghazi I.A."/>
            <person name="Yadav M."/>
            <person name="Pandit A."/>
            <person name="Bhargava A."/>
            <person name="Sureshbabu K."/>
            <person name="Batra K."/>
            <person name="Sharma T.R."/>
            <person name="Mohapatra T."/>
            <person name="Singh N.K."/>
            <person name="Messing J."/>
            <person name="Nelson A.B."/>
            <person name="Fuks G."/>
            <person name="Kavchok S."/>
            <person name="Keizer G."/>
            <person name="Linton E."/>
            <person name="Llaca V."/>
            <person name="Song R."/>
            <person name="Tanyolac B."/>
            <person name="Young S."/>
            <person name="Ho-Il K."/>
            <person name="Hahn J.H."/>
            <person name="Sangsakoo G."/>
            <person name="Vanavichit A."/>
            <person name="de Mattos Luiz.A.T."/>
            <person name="Zimmer P.D."/>
            <person name="Malone G."/>
            <person name="Dellagostin O."/>
            <person name="de Oliveira A.C."/>
            <person name="Bevan M."/>
            <person name="Bancroft I."/>
            <person name="Minx P."/>
            <person name="Cordum H."/>
            <person name="Wilson R."/>
            <person name="Cheng Z."/>
            <person name="Jin W."/>
            <person name="Jiang J."/>
            <person name="Leong S.A."/>
            <person name="Iwama H."/>
            <person name="Gojobori T."/>
            <person name="Itoh T."/>
            <person name="Niimura Y."/>
            <person name="Fujii Y."/>
            <person name="Habara T."/>
            <person name="Sakai H."/>
            <person name="Sato Y."/>
            <person name="Wilson G."/>
            <person name="Kumar K."/>
            <person name="McCouch S."/>
            <person name="Juretic N."/>
            <person name="Hoen D."/>
            <person name="Wright S."/>
            <person name="Bruskiewich R."/>
            <person name="Bureau T."/>
            <person name="Miyao A."/>
            <person name="Hirochika H."/>
            <person name="Nishikawa T."/>
            <person name="Kadowaki K."/>
            <person name="Sugiura M."/>
            <person name="Burr B."/>
            <person name="Sasaki T."/>
        </authorList>
    </citation>
    <scope>NUCLEOTIDE SEQUENCE [LARGE SCALE GENOMIC DNA]</scope>
    <source>
        <strain evidence="4">cv. Nipponbare</strain>
    </source>
</reference>
<reference evidence="3" key="5">
    <citation type="submission" date="2008-12" db="EMBL/GenBank/DDBJ databases">
        <title>Improved gene annotation of the rice (Oryza sativa) genomes.</title>
        <authorList>
            <person name="Wang J."/>
            <person name="Li R."/>
            <person name="Fan W."/>
            <person name="Huang Q."/>
            <person name="Zhang J."/>
            <person name="Zhou Y."/>
            <person name="Hu Y."/>
            <person name="Zi S."/>
            <person name="Li J."/>
            <person name="Ni P."/>
            <person name="Zheng H."/>
            <person name="Zhang Y."/>
            <person name="Zhao M."/>
            <person name="Hao Q."/>
            <person name="McDermott J."/>
            <person name="Samudrala R."/>
            <person name="Kristiansen K."/>
            <person name="Wong G.K.-S."/>
        </authorList>
    </citation>
    <scope>NUCLEOTIDE SEQUENCE</scope>
</reference>
<feature type="region of interest" description="Disordered" evidence="1">
    <location>
        <begin position="138"/>
        <end position="201"/>
    </location>
</feature>
<reference evidence="4" key="4">
    <citation type="journal article" date="2008" name="Nucleic Acids Res.">
        <title>The rice annotation project database (RAP-DB): 2008 update.</title>
        <authorList>
            <consortium name="The rice annotation project (RAP)"/>
        </authorList>
    </citation>
    <scope>GENOME REANNOTATION</scope>
    <source>
        <strain evidence="4">cv. Nipponbare</strain>
    </source>
</reference>
<dbReference type="EMBL" id="CM000144">
    <property type="protein sequence ID" value="EEE67002.1"/>
    <property type="molecule type" value="Genomic_DNA"/>
</dbReference>
<feature type="compositionally biased region" description="Polar residues" evidence="1">
    <location>
        <begin position="64"/>
        <end position="80"/>
    </location>
</feature>
<protein>
    <submittedName>
        <fullName evidence="3">Uncharacterized protein</fullName>
    </submittedName>
</protein>
<feature type="region of interest" description="Disordered" evidence="1">
    <location>
        <begin position="38"/>
        <end position="88"/>
    </location>
</feature>
<organism evidence="3">
    <name type="scientific">Oryza sativa subsp. japonica</name>
    <name type="common">Rice</name>
    <dbReference type="NCBI Taxonomy" id="39947"/>
    <lineage>
        <taxon>Eukaryota</taxon>
        <taxon>Viridiplantae</taxon>
        <taxon>Streptophyta</taxon>
        <taxon>Embryophyta</taxon>
        <taxon>Tracheophyta</taxon>
        <taxon>Spermatophyta</taxon>
        <taxon>Magnoliopsida</taxon>
        <taxon>Liliopsida</taxon>
        <taxon>Poales</taxon>
        <taxon>Poaceae</taxon>
        <taxon>BOP clade</taxon>
        <taxon>Oryzoideae</taxon>
        <taxon>Oryzeae</taxon>
        <taxon>Oryzinae</taxon>
        <taxon>Oryza</taxon>
        <taxon>Oryza sativa</taxon>
    </lineage>
</organism>
<proteinExistence type="predicted"/>
<reference evidence="2" key="1">
    <citation type="submission" date="2002-06" db="EMBL/GenBank/DDBJ databases">
        <title>Oryza sativa nipponbare(GA3) genomic DNA, chromosome 7, PAC clone:P0613B07.</title>
        <authorList>
            <person name="Sasaki T."/>
            <person name="Matsumoto T."/>
            <person name="Katayose Y."/>
        </authorList>
    </citation>
    <scope>NUCLEOTIDE SEQUENCE</scope>
</reference>
<sequence length="201" mass="21513">MDQVRAPAALMSMASSSPLASTRKIALHGWGVARLEVERPQPIERHPHRKLICSPSPASPPQPTIRQENQYSGAKSSKSIPSRGKRRALEEVMTQEGFPFTSHGSHRFCLPVVSIFCEGNGQEVEALGDGDATAMATATATAAEARGDADDDGNGARRRWQREGKAQAAAREGESETREDGMRAAEARVGGGRPPSPKSVM</sequence>
<dbReference type="Proteomes" id="UP000000763">
    <property type="component" value="Chromosome 7"/>
</dbReference>
<name>Q7EYK5_ORYSJ</name>
<dbReference type="AlphaFoldDB" id="Q7EYK5"/>
<evidence type="ECO:0000313" key="2">
    <source>
        <dbReference type="EMBL" id="BAC84356.1"/>
    </source>
</evidence>
<feature type="compositionally biased region" description="Basic and acidic residues" evidence="1">
    <location>
        <begin position="161"/>
        <end position="186"/>
    </location>
</feature>
<gene>
    <name evidence="2" type="primary">P0613B07.144</name>
    <name evidence="3" type="ORF">OsJ_23918</name>
</gene>
<accession>Q7EYK5</accession>
<accession>B9FWR5</accession>
<dbReference type="EMBL" id="AP005462">
    <property type="protein sequence ID" value="BAC84356.1"/>
    <property type="molecule type" value="Genomic_DNA"/>
</dbReference>
<evidence type="ECO:0000256" key="1">
    <source>
        <dbReference type="SAM" id="MobiDB-lite"/>
    </source>
</evidence>
<evidence type="ECO:0000313" key="3">
    <source>
        <dbReference type="EMBL" id="EEE67002.1"/>
    </source>
</evidence>
<reference evidence="3" key="3">
    <citation type="journal article" date="2005" name="PLoS Biol.">
        <title>The genomes of Oryza sativa: a history of duplications.</title>
        <authorList>
            <person name="Yu J."/>
            <person name="Wang J."/>
            <person name="Lin W."/>
            <person name="Li S."/>
            <person name="Li H."/>
            <person name="Zhou J."/>
            <person name="Ni P."/>
            <person name="Dong W."/>
            <person name="Hu S."/>
            <person name="Zeng C."/>
            <person name="Zhang J."/>
            <person name="Zhang Y."/>
            <person name="Li R."/>
            <person name="Xu Z."/>
            <person name="Li S."/>
            <person name="Li X."/>
            <person name="Zheng H."/>
            <person name="Cong L."/>
            <person name="Lin L."/>
            <person name="Yin J."/>
            <person name="Geng J."/>
            <person name="Li G."/>
            <person name="Shi J."/>
            <person name="Liu J."/>
            <person name="Lv H."/>
            <person name="Li J."/>
            <person name="Wang J."/>
            <person name="Deng Y."/>
            <person name="Ran L."/>
            <person name="Shi X."/>
            <person name="Wang X."/>
            <person name="Wu Q."/>
            <person name="Li C."/>
            <person name="Ren X."/>
            <person name="Wang J."/>
            <person name="Wang X."/>
            <person name="Li D."/>
            <person name="Liu D."/>
            <person name="Zhang X."/>
            <person name="Ji Z."/>
            <person name="Zhao W."/>
            <person name="Sun Y."/>
            <person name="Zhang Z."/>
            <person name="Bao J."/>
            <person name="Han Y."/>
            <person name="Dong L."/>
            <person name="Ji J."/>
            <person name="Chen P."/>
            <person name="Wu S."/>
            <person name="Liu J."/>
            <person name="Xiao Y."/>
            <person name="Bu D."/>
            <person name="Tan J."/>
            <person name="Yang L."/>
            <person name="Ye C."/>
            <person name="Zhang J."/>
            <person name="Xu J."/>
            <person name="Zhou Y."/>
            <person name="Yu Y."/>
            <person name="Zhang B."/>
            <person name="Zhuang S."/>
            <person name="Wei H."/>
            <person name="Liu B."/>
            <person name="Lei M."/>
            <person name="Yu H."/>
            <person name="Li Y."/>
            <person name="Xu H."/>
            <person name="Wei S."/>
            <person name="He X."/>
            <person name="Fang L."/>
            <person name="Zhang Z."/>
            <person name="Zhang Y."/>
            <person name="Huang X."/>
            <person name="Su Z."/>
            <person name="Tong W."/>
            <person name="Li J."/>
            <person name="Tong Z."/>
            <person name="Li S."/>
            <person name="Ye J."/>
            <person name="Wang L."/>
            <person name="Fang L."/>
            <person name="Lei T."/>
            <person name="Chen C."/>
            <person name="Chen H."/>
            <person name="Xu Z."/>
            <person name="Li H."/>
            <person name="Huang H."/>
            <person name="Zhang F."/>
            <person name="Xu H."/>
            <person name="Li N."/>
            <person name="Zhao C."/>
            <person name="Li S."/>
            <person name="Dong L."/>
            <person name="Huang Y."/>
            <person name="Li L."/>
            <person name="Xi Y."/>
            <person name="Qi Q."/>
            <person name="Li W."/>
            <person name="Zhang B."/>
            <person name="Hu W."/>
            <person name="Zhang Y."/>
            <person name="Tian X."/>
            <person name="Jiao Y."/>
            <person name="Liang X."/>
            <person name="Jin J."/>
            <person name="Gao L."/>
            <person name="Zheng W."/>
            <person name="Hao B."/>
            <person name="Liu S."/>
            <person name="Wang W."/>
            <person name="Yuan L."/>
            <person name="Cao M."/>
            <person name="McDermott J."/>
            <person name="Samudrala R."/>
            <person name="Wang J."/>
            <person name="Wong G.K."/>
            <person name="Yang H."/>
        </authorList>
    </citation>
    <scope>NUCLEOTIDE SEQUENCE [LARGE SCALE GENOMIC DNA]</scope>
</reference>
<evidence type="ECO:0000313" key="4">
    <source>
        <dbReference type="Proteomes" id="UP000000763"/>
    </source>
</evidence>
<dbReference type="Proteomes" id="UP000007752">
    <property type="component" value="Chromosome 7"/>
</dbReference>